<evidence type="ECO:0000256" key="1">
    <source>
        <dbReference type="SAM" id="MobiDB-lite"/>
    </source>
</evidence>
<organism evidence="2">
    <name type="scientific">Darwinula stevensoni</name>
    <dbReference type="NCBI Taxonomy" id="69355"/>
    <lineage>
        <taxon>Eukaryota</taxon>
        <taxon>Metazoa</taxon>
        <taxon>Ecdysozoa</taxon>
        <taxon>Arthropoda</taxon>
        <taxon>Crustacea</taxon>
        <taxon>Oligostraca</taxon>
        <taxon>Ostracoda</taxon>
        <taxon>Podocopa</taxon>
        <taxon>Podocopida</taxon>
        <taxon>Darwinulocopina</taxon>
        <taxon>Darwinuloidea</taxon>
        <taxon>Darwinulidae</taxon>
        <taxon>Darwinula</taxon>
    </lineage>
</organism>
<evidence type="ECO:0000313" key="3">
    <source>
        <dbReference type="Proteomes" id="UP000677054"/>
    </source>
</evidence>
<gene>
    <name evidence="2" type="ORF">DSTB1V02_LOCUS7914</name>
</gene>
<dbReference type="EMBL" id="CAJPEV010001703">
    <property type="protein sequence ID" value="CAG0893939.1"/>
    <property type="molecule type" value="Genomic_DNA"/>
</dbReference>
<accession>A0A7R8XDX4</accession>
<dbReference type="AlphaFoldDB" id="A0A7R8XDX4"/>
<name>A0A7R8XDX4_9CRUS</name>
<keyword evidence="3" id="KW-1185">Reference proteome</keyword>
<sequence length="112" mass="12548">MCSTSIRISRGSALDDLLQTEIPHERKLTLSTGKVNSLGRQSRGVPIQSENSVFRVRNDCFDFHLEEPTEMARDRSGLEGGRPKLPTQGFQRSSCVCSRARYNVVVLQHDDA</sequence>
<feature type="region of interest" description="Disordered" evidence="1">
    <location>
        <begin position="71"/>
        <end position="90"/>
    </location>
</feature>
<reference evidence="2" key="1">
    <citation type="submission" date="2020-11" db="EMBL/GenBank/DDBJ databases">
        <authorList>
            <person name="Tran Van P."/>
        </authorList>
    </citation>
    <scope>NUCLEOTIDE SEQUENCE</scope>
</reference>
<dbReference type="Proteomes" id="UP000677054">
    <property type="component" value="Unassembled WGS sequence"/>
</dbReference>
<proteinExistence type="predicted"/>
<evidence type="ECO:0000313" key="2">
    <source>
        <dbReference type="EMBL" id="CAD7248091.1"/>
    </source>
</evidence>
<dbReference type="EMBL" id="LR901220">
    <property type="protein sequence ID" value="CAD7248091.1"/>
    <property type="molecule type" value="Genomic_DNA"/>
</dbReference>
<protein>
    <submittedName>
        <fullName evidence="2">Uncharacterized protein</fullName>
    </submittedName>
</protein>